<proteinExistence type="predicted"/>
<sequence length="60" mass="7074">MAEQLSAEYFAKFVDSLKSTIERDFRLSRIVHKDVRYFKCIMPLSKNSIGILCKFRRETG</sequence>
<gene>
    <name evidence="1" type="ORF">pdam_00025985</name>
</gene>
<accession>A0A3M6UPF2</accession>
<evidence type="ECO:0000313" key="1">
    <source>
        <dbReference type="EMBL" id="RMX55414.1"/>
    </source>
</evidence>
<keyword evidence="2" id="KW-1185">Reference proteome</keyword>
<comment type="caution">
    <text evidence="1">The sequence shown here is derived from an EMBL/GenBank/DDBJ whole genome shotgun (WGS) entry which is preliminary data.</text>
</comment>
<dbReference type="AlphaFoldDB" id="A0A3M6UPF2"/>
<organism evidence="1 2">
    <name type="scientific">Pocillopora damicornis</name>
    <name type="common">Cauliflower coral</name>
    <name type="synonym">Millepora damicornis</name>
    <dbReference type="NCBI Taxonomy" id="46731"/>
    <lineage>
        <taxon>Eukaryota</taxon>
        <taxon>Metazoa</taxon>
        <taxon>Cnidaria</taxon>
        <taxon>Anthozoa</taxon>
        <taxon>Hexacorallia</taxon>
        <taxon>Scleractinia</taxon>
        <taxon>Astrocoeniina</taxon>
        <taxon>Pocilloporidae</taxon>
        <taxon>Pocillopora</taxon>
    </lineage>
</organism>
<dbReference type="EMBL" id="RCHS01001062">
    <property type="protein sequence ID" value="RMX55414.1"/>
    <property type="molecule type" value="Genomic_DNA"/>
</dbReference>
<evidence type="ECO:0000313" key="2">
    <source>
        <dbReference type="Proteomes" id="UP000275408"/>
    </source>
</evidence>
<feature type="non-terminal residue" evidence="1">
    <location>
        <position position="60"/>
    </location>
</feature>
<dbReference type="Proteomes" id="UP000275408">
    <property type="component" value="Unassembled WGS sequence"/>
</dbReference>
<reference evidence="1 2" key="1">
    <citation type="journal article" date="2018" name="Sci. Rep.">
        <title>Comparative analysis of the Pocillopora damicornis genome highlights role of immune system in coral evolution.</title>
        <authorList>
            <person name="Cunning R."/>
            <person name="Bay R.A."/>
            <person name="Gillette P."/>
            <person name="Baker A.C."/>
            <person name="Traylor-Knowles N."/>
        </authorList>
    </citation>
    <scope>NUCLEOTIDE SEQUENCE [LARGE SCALE GENOMIC DNA]</scope>
    <source>
        <strain evidence="1">RSMAS</strain>
        <tissue evidence="1">Whole animal</tissue>
    </source>
</reference>
<name>A0A3M6UPF2_POCDA</name>
<protein>
    <submittedName>
        <fullName evidence="1">Uncharacterized protein</fullName>
    </submittedName>
</protein>